<organism evidence="1 2">
    <name type="scientific">Jeotgalicoccus saudimassiliensis</name>
    <dbReference type="NCBI Taxonomy" id="1461582"/>
    <lineage>
        <taxon>Bacteria</taxon>
        <taxon>Bacillati</taxon>
        <taxon>Bacillota</taxon>
        <taxon>Bacilli</taxon>
        <taxon>Bacillales</taxon>
        <taxon>Staphylococcaceae</taxon>
        <taxon>Jeotgalicoccus</taxon>
    </lineage>
</organism>
<evidence type="ECO:0000313" key="1">
    <source>
        <dbReference type="EMBL" id="CDZ99135.1"/>
    </source>
</evidence>
<dbReference type="RefSeq" id="WP_035807604.1">
    <property type="nucleotide sequence ID" value="NZ_CCSE01000001.1"/>
</dbReference>
<dbReference type="SUPFAM" id="SSF117396">
    <property type="entry name" value="TM1631-like"/>
    <property type="match status" value="1"/>
</dbReference>
<proteinExistence type="predicted"/>
<dbReference type="OrthoDB" id="9780310at2"/>
<dbReference type="AlphaFoldDB" id="A0A078LYU0"/>
<dbReference type="EMBL" id="CCSE01000001">
    <property type="protein sequence ID" value="CDZ99135.1"/>
    <property type="molecule type" value="Genomic_DNA"/>
</dbReference>
<accession>A0A078LYU0</accession>
<evidence type="ECO:0000313" key="2">
    <source>
        <dbReference type="Proteomes" id="UP000044136"/>
    </source>
</evidence>
<reference evidence="1 2" key="1">
    <citation type="submission" date="2014-07" db="EMBL/GenBank/DDBJ databases">
        <authorList>
            <person name="Urmite Genomes Urmite Genomes"/>
        </authorList>
    </citation>
    <scope>NUCLEOTIDE SEQUENCE [LARGE SCALE GENOMIC DNA]</scope>
    <source>
        <strain evidence="1 2">13MG44_air</strain>
    </source>
</reference>
<evidence type="ECO:0008006" key="3">
    <source>
        <dbReference type="Google" id="ProtNLM"/>
    </source>
</evidence>
<dbReference type="HOGENOM" id="CLU_046519_0_0_9"/>
<dbReference type="PANTHER" id="PTHR30348:SF13">
    <property type="entry name" value="UPF0759 PROTEIN YUNF"/>
    <property type="match status" value="1"/>
</dbReference>
<dbReference type="eggNOG" id="COG1801">
    <property type="taxonomic scope" value="Bacteria"/>
</dbReference>
<protein>
    <recommendedName>
        <fullName evidence="3">DUF72 domain-containing protein</fullName>
    </recommendedName>
</protein>
<dbReference type="PANTHER" id="PTHR30348">
    <property type="entry name" value="UNCHARACTERIZED PROTEIN YECE"/>
    <property type="match status" value="1"/>
</dbReference>
<dbReference type="Gene3D" id="3.20.20.410">
    <property type="entry name" value="Protein of unknown function UPF0759"/>
    <property type="match status" value="1"/>
</dbReference>
<dbReference type="STRING" id="1461582.BN1048_00257"/>
<dbReference type="InterPro" id="IPR036520">
    <property type="entry name" value="UPF0759_sf"/>
</dbReference>
<name>A0A078LYU0_9STAP</name>
<dbReference type="Proteomes" id="UP000044136">
    <property type="component" value="Unassembled WGS sequence"/>
</dbReference>
<gene>
    <name evidence="1" type="ORF">BN1048_00257</name>
</gene>
<sequence>MIYIGLTGWGDHDSLYTELSNKKDKLITYASHFPIVELDSTYYAVQRQSTIEKWCDQTPDTFKFAVKAHQFMTGHSDYREHYDSIRDVFDAYKEMLLPMYERNKLAFVLLQFPPWLDCTSKNIRYVKFATELLKPFKVAVEFRNQTWFSDEYKEDTLSFLHDSGVIHSICDEPQAGIGSVPFVNRITDNTAFIRLHGRNVHGWTQQNRTSEEWRDVRYLYDYNRQELEWLQKQIGILQHKTKDIYIVFNNNSGGHAAGNAKQLISMLNIEYSGLAPKQLKLF</sequence>
<keyword evidence="2" id="KW-1185">Reference proteome</keyword>
<dbReference type="Pfam" id="PF01904">
    <property type="entry name" value="DUF72"/>
    <property type="match status" value="1"/>
</dbReference>
<dbReference type="InterPro" id="IPR002763">
    <property type="entry name" value="DUF72"/>
</dbReference>